<proteinExistence type="predicted"/>
<reference evidence="1 2" key="1">
    <citation type="journal article" date="2012" name="Int. J. Syst. Evol. Microbiol.">
        <title>Vibrio caribbeanicus sp. nov., isolated from the marine sponge Scleritoderma cyanea.</title>
        <authorList>
            <person name="Hoffmann M."/>
            <person name="Monday S.R."/>
            <person name="Allard M.W."/>
            <person name="Strain E.A."/>
            <person name="Whittaker P."/>
            <person name="Naum M."/>
            <person name="McCarthy P.J."/>
            <person name="Lopez J.V."/>
            <person name="Fischer M."/>
            <person name="Brown E.W."/>
        </authorList>
    </citation>
    <scope>NUCLEOTIDE SEQUENCE [LARGE SCALE GENOMIC DNA]</scope>
    <source>
        <strain evidence="1 2">ATCC 700023</strain>
    </source>
</reference>
<gene>
    <name evidence="1" type="ORF">VII00023_00560</name>
</gene>
<dbReference type="AlphaFoldDB" id="F9S7Y1"/>
<name>F9S7Y1_9VIBR</name>
<evidence type="ECO:0000313" key="1">
    <source>
        <dbReference type="EMBL" id="EGU30583.1"/>
    </source>
</evidence>
<dbReference type="Proteomes" id="UP000004605">
    <property type="component" value="Unassembled WGS sequence"/>
</dbReference>
<protein>
    <submittedName>
        <fullName evidence="1">Uncharacterized protein</fullName>
    </submittedName>
</protein>
<accession>F9S7Y1</accession>
<sequence length="47" mass="5260">MGERSDILFFGDVKEGVNQKAMNPSAAKKNNALQGDFLMYHTRSSVR</sequence>
<dbReference type="EMBL" id="AFWF01000307">
    <property type="protein sequence ID" value="EGU30583.1"/>
    <property type="molecule type" value="Genomic_DNA"/>
</dbReference>
<keyword evidence="2" id="KW-1185">Reference proteome</keyword>
<comment type="caution">
    <text evidence="1">The sequence shown here is derived from an EMBL/GenBank/DDBJ whole genome shotgun (WGS) entry which is preliminary data.</text>
</comment>
<organism evidence="1 2">
    <name type="scientific">Vibrio ichthyoenteri ATCC 700023</name>
    <dbReference type="NCBI Taxonomy" id="870968"/>
    <lineage>
        <taxon>Bacteria</taxon>
        <taxon>Pseudomonadati</taxon>
        <taxon>Pseudomonadota</taxon>
        <taxon>Gammaproteobacteria</taxon>
        <taxon>Vibrionales</taxon>
        <taxon>Vibrionaceae</taxon>
        <taxon>Vibrio</taxon>
    </lineage>
</organism>
<evidence type="ECO:0000313" key="2">
    <source>
        <dbReference type="Proteomes" id="UP000004605"/>
    </source>
</evidence>